<dbReference type="Pfam" id="PF00646">
    <property type="entry name" value="F-box"/>
    <property type="match status" value="1"/>
</dbReference>
<feature type="domain" description="F-box" evidence="2">
    <location>
        <begin position="31"/>
        <end position="67"/>
    </location>
</feature>
<evidence type="ECO:0000259" key="3">
    <source>
        <dbReference type="Pfam" id="PF24758"/>
    </source>
</evidence>
<organism evidence="4 5">
    <name type="scientific">Coptis chinensis</name>
    <dbReference type="NCBI Taxonomy" id="261450"/>
    <lineage>
        <taxon>Eukaryota</taxon>
        <taxon>Viridiplantae</taxon>
        <taxon>Streptophyta</taxon>
        <taxon>Embryophyta</taxon>
        <taxon>Tracheophyta</taxon>
        <taxon>Spermatophyta</taxon>
        <taxon>Magnoliopsida</taxon>
        <taxon>Ranunculales</taxon>
        <taxon>Ranunculaceae</taxon>
        <taxon>Coptidoideae</taxon>
        <taxon>Coptis</taxon>
    </lineage>
</organism>
<dbReference type="Gene3D" id="3.80.10.10">
    <property type="entry name" value="Ribonuclease Inhibitor"/>
    <property type="match status" value="1"/>
</dbReference>
<dbReference type="InterPro" id="IPR036047">
    <property type="entry name" value="F-box-like_dom_sf"/>
</dbReference>
<keyword evidence="5" id="KW-1185">Reference proteome</keyword>
<dbReference type="InterPro" id="IPR055294">
    <property type="entry name" value="FBL60-like"/>
</dbReference>
<dbReference type="Pfam" id="PF24758">
    <property type="entry name" value="LRR_At5g56370"/>
    <property type="match status" value="1"/>
</dbReference>
<name>A0A835GYY8_9MAGN</name>
<dbReference type="AlphaFoldDB" id="A0A835GYY8"/>
<evidence type="ECO:0000259" key="2">
    <source>
        <dbReference type="Pfam" id="PF00646"/>
    </source>
</evidence>
<evidence type="ECO:0000256" key="1">
    <source>
        <dbReference type="SAM" id="MobiDB-lite"/>
    </source>
</evidence>
<dbReference type="InterPro" id="IPR055411">
    <property type="entry name" value="LRR_FXL15/At3g58940/PEG3-like"/>
</dbReference>
<dbReference type="InterPro" id="IPR001810">
    <property type="entry name" value="F-box_dom"/>
</dbReference>
<protein>
    <recommendedName>
        <fullName evidence="6">F-box domain-containing protein</fullName>
    </recommendedName>
</protein>
<evidence type="ECO:0000313" key="5">
    <source>
        <dbReference type="Proteomes" id="UP000631114"/>
    </source>
</evidence>
<dbReference type="OrthoDB" id="612216at2759"/>
<gene>
    <name evidence="4" type="ORF">IFM89_023416</name>
</gene>
<dbReference type="SUPFAM" id="SSF81383">
    <property type="entry name" value="F-box domain"/>
    <property type="match status" value="1"/>
</dbReference>
<evidence type="ECO:0000313" key="4">
    <source>
        <dbReference type="EMBL" id="KAF9589384.1"/>
    </source>
</evidence>
<feature type="region of interest" description="Disordered" evidence="1">
    <location>
        <begin position="1"/>
        <end position="29"/>
    </location>
</feature>
<dbReference type="SUPFAM" id="SSF52047">
    <property type="entry name" value="RNI-like"/>
    <property type="match status" value="1"/>
</dbReference>
<evidence type="ECO:0008006" key="6">
    <source>
        <dbReference type="Google" id="ProtNLM"/>
    </source>
</evidence>
<dbReference type="CDD" id="cd22160">
    <property type="entry name" value="F-box_AtFBL13-like"/>
    <property type="match status" value="1"/>
</dbReference>
<dbReference type="InterPro" id="IPR032675">
    <property type="entry name" value="LRR_dom_sf"/>
</dbReference>
<comment type="caution">
    <text evidence="4">The sequence shown here is derived from an EMBL/GenBank/DDBJ whole genome shotgun (WGS) entry which is preliminary data.</text>
</comment>
<dbReference type="PANTHER" id="PTHR31293:SF12">
    <property type="entry name" value="RNI-LIKE SUPERFAMILY PROTEIN"/>
    <property type="match status" value="1"/>
</dbReference>
<sequence length="447" mass="51140">MDASSSAPTSKKRKLVEGQNSGEREDRINPLPDTMLTYIISFLPTKNAVGTSVLAKRWKNLWASVPVLDFDDTLILSKSSNKKRRVNKFMNFVDRVLHLHDLPNIQKFSLKCLDTRDASRIDSWIATALKHRVEEIFLNLKLDNACLLPSSFFICESLKTLKITGDFYEDVDYIYKIPSCIRWSSLKFLNLDSLRLFSDRSTHQVSLCCPILEKLVLKFIEWWNIQSFSISAPALQRCTMTYNDWGHGCATEVHAENITYLKLRSTMVNELSLHNLSSLATAYISTFAVLQKLATVIYRLDLLDHLHAFSSLMCLKVKILHYRSRDDQTGSNVRQLIDLLYHLPNVELLLLENGSSGCGFVEHEDGGALDVIPQRNLTRLKSVKLRAISWQHKRAVFGQLSVEECSSLGKDYYHFFLKLSSDPKMQFEVAKNLLLHRGSTHSEIEFS</sequence>
<dbReference type="InterPro" id="IPR053781">
    <property type="entry name" value="F-box_AtFBL13-like"/>
</dbReference>
<reference evidence="4 5" key="1">
    <citation type="submission" date="2020-10" db="EMBL/GenBank/DDBJ databases">
        <title>The Coptis chinensis genome and diversification of protoberbering-type alkaloids.</title>
        <authorList>
            <person name="Wang B."/>
            <person name="Shu S."/>
            <person name="Song C."/>
            <person name="Liu Y."/>
        </authorList>
    </citation>
    <scope>NUCLEOTIDE SEQUENCE [LARGE SCALE GENOMIC DNA]</scope>
    <source>
        <strain evidence="4">HL-2020</strain>
        <tissue evidence="4">Leaf</tissue>
    </source>
</reference>
<feature type="domain" description="F-box/LRR-repeat protein 15/At3g58940/PEG3-like LRR" evidence="3">
    <location>
        <begin position="121"/>
        <end position="349"/>
    </location>
</feature>
<proteinExistence type="predicted"/>
<dbReference type="Proteomes" id="UP000631114">
    <property type="component" value="Unassembled WGS sequence"/>
</dbReference>
<dbReference type="EMBL" id="JADFTS010000009">
    <property type="protein sequence ID" value="KAF9589384.1"/>
    <property type="molecule type" value="Genomic_DNA"/>
</dbReference>
<dbReference type="PANTHER" id="PTHR31293">
    <property type="entry name" value="RNI-LIKE SUPERFAMILY PROTEIN"/>
    <property type="match status" value="1"/>
</dbReference>
<accession>A0A835GYY8</accession>